<geneLocation type="plasmid" evidence="1 2">
    <name>pENTE01</name>
</geneLocation>
<dbReference type="InterPro" id="IPR029465">
    <property type="entry name" value="ATPgrasp_TupA"/>
</dbReference>
<keyword evidence="1" id="KW-0614">Plasmid</keyword>
<dbReference type="KEGG" id="ent:Ent638_4208"/>
<protein>
    <submittedName>
        <fullName evidence="1">Uncharacterized protein</fullName>
    </submittedName>
</protein>
<sequence>MISVIRNLYHKIPWTIKDRIEYYRIFGTFPNLTHPVKFSEKILYRKKHSCRANDNYAFYADKLRVREYIESIIGPQFLIPLLGTYHNVSDLQRDLYSLNKCILKPNNASGSVIFVDDFLMPAEVAEVMDIASKWLVRDYSKQKGEFHYKKIPSAIVVEKNIAEKDKRPNDYKIHLFRMEHNKLFYVLQMIEYDNNEGRGNKGASFFFVNNLCCPFDGEVKELSFEEKNALNHAVQNSAALLGELEYARFDWYITKQGVYFGEITLTPCAGFCKGFPKELDLLMGAVWILPEKRSAGRTDGQYRKKFVN</sequence>
<dbReference type="Proteomes" id="UP000000230">
    <property type="component" value="Plasmid pENTE01"/>
</dbReference>
<evidence type="ECO:0000313" key="2">
    <source>
        <dbReference type="Proteomes" id="UP000000230"/>
    </source>
</evidence>
<keyword evidence="2" id="KW-1185">Reference proteome</keyword>
<dbReference type="AlphaFoldDB" id="A0A9J9GJU5"/>
<accession>A0A9J9GJU5</accession>
<dbReference type="OrthoDB" id="9791827at2"/>
<evidence type="ECO:0000313" key="1">
    <source>
        <dbReference type="EMBL" id="ABP62813.1"/>
    </source>
</evidence>
<name>A0A9J9GJU5_ENT38</name>
<dbReference type="Pfam" id="PF14305">
    <property type="entry name" value="ATPgrasp_TupA"/>
    <property type="match status" value="1"/>
</dbReference>
<proteinExistence type="predicted"/>
<dbReference type="EMBL" id="CP000654">
    <property type="protein sequence ID" value="ABP62813.1"/>
    <property type="molecule type" value="Genomic_DNA"/>
</dbReference>
<dbReference type="RefSeq" id="WP_011906484.1">
    <property type="nucleotide sequence ID" value="NC_009425.1"/>
</dbReference>
<reference evidence="2" key="1">
    <citation type="journal article" date="2010" name="PLoS Genet.">
        <title>Genome sequence of the plant growth promoting endophytic bacterium Enterobacter sp. 638.</title>
        <authorList>
            <person name="Taghavi S."/>
            <person name="van der Lelie D."/>
            <person name="Hoffman A."/>
            <person name="Zhang Y.B."/>
            <person name="Walla M.D."/>
            <person name="Vangronsveld J."/>
            <person name="Newman L."/>
            <person name="Monchy S."/>
        </authorList>
    </citation>
    <scope>NUCLEOTIDE SEQUENCE [LARGE SCALE GENOMIC DNA]</scope>
    <source>
        <strain evidence="2">638</strain>
    </source>
</reference>
<gene>
    <name evidence="1" type="ordered locus">Ent638_4208</name>
</gene>
<organism evidence="1 2">
    <name type="scientific">Enterobacter sp. (strain 638)</name>
    <dbReference type="NCBI Taxonomy" id="399742"/>
    <lineage>
        <taxon>Bacteria</taxon>
        <taxon>Pseudomonadati</taxon>
        <taxon>Pseudomonadota</taxon>
        <taxon>Gammaproteobacteria</taxon>
        <taxon>Enterobacterales</taxon>
        <taxon>Enterobacteriaceae</taxon>
        <taxon>Enterobacter</taxon>
    </lineage>
</organism>